<name>A0A917FQ36_9GAMM</name>
<gene>
    <name evidence="1" type="ORF">GCM10011365_14470</name>
</gene>
<dbReference type="SUPFAM" id="SSF51735">
    <property type="entry name" value="NAD(P)-binding Rossmann-fold domains"/>
    <property type="match status" value="1"/>
</dbReference>
<evidence type="ECO:0000313" key="2">
    <source>
        <dbReference type="Proteomes" id="UP000605253"/>
    </source>
</evidence>
<dbReference type="EMBL" id="BMEO01000005">
    <property type="protein sequence ID" value="GGF94283.1"/>
    <property type="molecule type" value="Genomic_DNA"/>
</dbReference>
<accession>A0A917FQ36</accession>
<evidence type="ECO:0000313" key="1">
    <source>
        <dbReference type="EMBL" id="GGF94283.1"/>
    </source>
</evidence>
<dbReference type="Proteomes" id="UP000605253">
    <property type="component" value="Unassembled WGS sequence"/>
</dbReference>
<comment type="caution">
    <text evidence="1">The sequence shown here is derived from an EMBL/GenBank/DDBJ whole genome shotgun (WGS) entry which is preliminary data.</text>
</comment>
<reference evidence="1" key="2">
    <citation type="submission" date="2020-09" db="EMBL/GenBank/DDBJ databases">
        <authorList>
            <person name="Sun Q."/>
            <person name="Zhou Y."/>
        </authorList>
    </citation>
    <scope>NUCLEOTIDE SEQUENCE</scope>
    <source>
        <strain evidence="1">CGMCC 1.12181</strain>
    </source>
</reference>
<reference evidence="1" key="1">
    <citation type="journal article" date="2014" name="Int. J. Syst. Evol. Microbiol.">
        <title>Complete genome sequence of Corynebacterium casei LMG S-19264T (=DSM 44701T), isolated from a smear-ripened cheese.</title>
        <authorList>
            <consortium name="US DOE Joint Genome Institute (JGI-PGF)"/>
            <person name="Walter F."/>
            <person name="Albersmeier A."/>
            <person name="Kalinowski J."/>
            <person name="Ruckert C."/>
        </authorList>
    </citation>
    <scope>NUCLEOTIDE SEQUENCE</scope>
    <source>
        <strain evidence="1">CGMCC 1.12181</strain>
    </source>
</reference>
<keyword evidence="2" id="KW-1185">Reference proteome</keyword>
<sequence length="249" mass="27998">MKHLGIIGSGWLAQAMARAWQNQYRLTLTTRHKDKQQELIQQGFDCLIYNMGDDFARLADIDCLIIATTSKDLNAHRQLMNQLKNHPDIPVLFTSSTSVYPNDGKTHGEDSPDIKTDHPLYLIEQCLQKYPKTTVIRCGGLIGPGRHPGRFFQNKAIPSPKAPVNLLPLQDAIGVFEHLIEQQITGTTVNACHNEHPAKGEYYPKMAQSIGLPTPEIGHDDSPGKTVDTRRLTNELNYSFKSDIWQIED</sequence>
<dbReference type="RefSeq" id="WP_188365043.1">
    <property type="nucleotide sequence ID" value="NZ_BAABJF010000002.1"/>
</dbReference>
<protein>
    <submittedName>
        <fullName evidence="1">NAD(P)-dependent oxidoreductase</fullName>
    </submittedName>
</protein>
<dbReference type="AlphaFoldDB" id="A0A917FQ36"/>
<proteinExistence type="predicted"/>
<dbReference type="InterPro" id="IPR036291">
    <property type="entry name" value="NAD(P)-bd_dom_sf"/>
</dbReference>
<dbReference type="Gene3D" id="3.40.50.720">
    <property type="entry name" value="NAD(P)-binding Rossmann-like Domain"/>
    <property type="match status" value="1"/>
</dbReference>
<organism evidence="1 2">
    <name type="scientific">Marinicella pacifica</name>
    <dbReference type="NCBI Taxonomy" id="1171543"/>
    <lineage>
        <taxon>Bacteria</taxon>
        <taxon>Pseudomonadati</taxon>
        <taxon>Pseudomonadota</taxon>
        <taxon>Gammaproteobacteria</taxon>
        <taxon>Lysobacterales</taxon>
        <taxon>Marinicellaceae</taxon>
        <taxon>Marinicella</taxon>
    </lineage>
</organism>